<dbReference type="GO" id="GO:0004467">
    <property type="term" value="F:long-chain fatty acid-CoA ligase activity"/>
    <property type="evidence" value="ECO:0007669"/>
    <property type="project" value="UniProtKB-EC"/>
</dbReference>
<evidence type="ECO:0000256" key="2">
    <source>
        <dbReference type="ARBA" id="ARBA00022598"/>
    </source>
</evidence>
<evidence type="ECO:0000256" key="1">
    <source>
        <dbReference type="ARBA" id="ARBA00006432"/>
    </source>
</evidence>
<dbReference type="SUPFAM" id="SSF56801">
    <property type="entry name" value="Acetyl-CoA synthetase-like"/>
    <property type="match status" value="1"/>
</dbReference>
<dbReference type="PROSITE" id="PS00455">
    <property type="entry name" value="AMP_BINDING"/>
    <property type="match status" value="1"/>
</dbReference>
<dbReference type="AlphaFoldDB" id="A0A3N1HSM7"/>
<dbReference type="FunCoup" id="A0A3N1HSM7">
    <property type="interactions" value="98"/>
</dbReference>
<dbReference type="RefSeq" id="WP_123378298.1">
    <property type="nucleotide sequence ID" value="NZ_RJKN01000001.1"/>
</dbReference>
<keyword evidence="2" id="KW-0436">Ligase</keyword>
<dbReference type="Pfam" id="PF00501">
    <property type="entry name" value="AMP-binding"/>
    <property type="match status" value="1"/>
</dbReference>
<keyword evidence="9" id="KW-1185">Reference proteome</keyword>
<protein>
    <recommendedName>
        <fullName evidence="6">Acyl-CoA synthetase</fullName>
    </recommendedName>
</protein>
<name>A0A3N1HSM7_9ACTN</name>
<keyword evidence="4" id="KW-0443">Lipid metabolism</keyword>
<evidence type="ECO:0000256" key="5">
    <source>
        <dbReference type="ARBA" id="ARBA00024484"/>
    </source>
</evidence>
<dbReference type="GO" id="GO:0016020">
    <property type="term" value="C:membrane"/>
    <property type="evidence" value="ECO:0007669"/>
    <property type="project" value="TreeGrafter"/>
</dbReference>
<dbReference type="PANTHER" id="PTHR43272:SF32">
    <property type="entry name" value="AMP-DEPENDENT SYNTHETASE_LIGASE DOMAIN-CONTAINING PROTEIN"/>
    <property type="match status" value="1"/>
</dbReference>
<dbReference type="InterPro" id="IPR045851">
    <property type="entry name" value="AMP-bd_C_sf"/>
</dbReference>
<evidence type="ECO:0000313" key="8">
    <source>
        <dbReference type="EMBL" id="ROP45538.1"/>
    </source>
</evidence>
<evidence type="ECO:0000259" key="7">
    <source>
        <dbReference type="Pfam" id="PF00501"/>
    </source>
</evidence>
<evidence type="ECO:0000256" key="6">
    <source>
        <dbReference type="ARBA" id="ARBA00032875"/>
    </source>
</evidence>
<dbReference type="Gene3D" id="3.40.50.12780">
    <property type="entry name" value="N-terminal domain of ligase-like"/>
    <property type="match status" value="1"/>
</dbReference>
<dbReference type="Proteomes" id="UP000276232">
    <property type="component" value="Unassembled WGS sequence"/>
</dbReference>
<organism evidence="8 9">
    <name type="scientific">Pseudokineococcus lusitanus</name>
    <dbReference type="NCBI Taxonomy" id="763993"/>
    <lineage>
        <taxon>Bacteria</taxon>
        <taxon>Bacillati</taxon>
        <taxon>Actinomycetota</taxon>
        <taxon>Actinomycetes</taxon>
        <taxon>Kineosporiales</taxon>
        <taxon>Kineosporiaceae</taxon>
        <taxon>Pseudokineococcus</taxon>
    </lineage>
</organism>
<dbReference type="CDD" id="cd05907">
    <property type="entry name" value="VL_LC_FACS_like"/>
    <property type="match status" value="1"/>
</dbReference>
<feature type="domain" description="AMP-dependent synthetase/ligase" evidence="7">
    <location>
        <begin position="30"/>
        <end position="438"/>
    </location>
</feature>
<sequence>MSAPQQTAPSGRRWWWQDDAPANLADVVVRAAAEEPGREVLARRSGDGWAPVSAKAFHDEAEGVALGLLAAGVQPGDRVGLMARTRYEWTLVDAACWLAGAVVVPVYETSAPDQLRWILQDSGAVACVVETPGHARTLAAVREDLPALREAWVVDGGASSTLGSLADLVAGGRAGAEEGRAELARRRAALGRDDVATLIYTSGTTGRPKGCVLTHGNFLVECGTAVELLPELFRDPRSSTLLFLPLAHVFGRMIQVAVLMARIRVGHSDVARVTRDLPTFRPTFVLAVPRVFERVYETARRRATTEGKGTIFQRAADVAGAWSRAQDTGGPGLLLRAQHALFDRLVYVKLRAALGGQAEWAVSGGAPLGERLGHFFRGIGVTILEGYGLTETTAAATVNTPTQQRVGTVGRALPGFEVRISDAGEVLLRGGHVFREYLGNPEATAAVLGEDGWFATGDLGALDADGFLTITGRSKDILVTSSGKNVSPGPLEDSLRAHPLVSQAVVVGDGRSSIGALVTLDAESVAAWLQQKGRPEKPVAELTEDADLLAELRGAVDTANSTVSSAEGIKRLRVLPVDLTEEGGQLTPSMKVKRPVVLAEFADDIEAMYATKH</sequence>
<proteinExistence type="inferred from homology"/>
<comment type="similarity">
    <text evidence="1">Belongs to the ATP-dependent AMP-binding enzyme family.</text>
</comment>
<dbReference type="PANTHER" id="PTHR43272">
    <property type="entry name" value="LONG-CHAIN-FATTY-ACID--COA LIGASE"/>
    <property type="match status" value="1"/>
</dbReference>
<gene>
    <name evidence="8" type="ORF">EDC03_0142</name>
</gene>
<evidence type="ECO:0000256" key="4">
    <source>
        <dbReference type="ARBA" id="ARBA00023098"/>
    </source>
</evidence>
<comment type="catalytic activity">
    <reaction evidence="5">
        <text>a long-chain fatty acid + ATP + CoA = a long-chain fatty acyl-CoA + AMP + diphosphate</text>
        <dbReference type="Rhea" id="RHEA:15421"/>
        <dbReference type="ChEBI" id="CHEBI:30616"/>
        <dbReference type="ChEBI" id="CHEBI:33019"/>
        <dbReference type="ChEBI" id="CHEBI:57287"/>
        <dbReference type="ChEBI" id="CHEBI:57560"/>
        <dbReference type="ChEBI" id="CHEBI:83139"/>
        <dbReference type="ChEBI" id="CHEBI:456215"/>
        <dbReference type="EC" id="6.2.1.3"/>
    </reaction>
    <physiologicalReaction direction="left-to-right" evidence="5">
        <dbReference type="Rhea" id="RHEA:15422"/>
    </physiologicalReaction>
</comment>
<dbReference type="InterPro" id="IPR042099">
    <property type="entry name" value="ANL_N_sf"/>
</dbReference>
<comment type="caution">
    <text evidence="8">The sequence shown here is derived from an EMBL/GenBank/DDBJ whole genome shotgun (WGS) entry which is preliminary data.</text>
</comment>
<dbReference type="Gene3D" id="3.30.300.30">
    <property type="match status" value="1"/>
</dbReference>
<dbReference type="OrthoDB" id="5240489at2"/>
<dbReference type="InterPro" id="IPR020845">
    <property type="entry name" value="AMP-binding_CS"/>
</dbReference>
<dbReference type="InterPro" id="IPR000873">
    <property type="entry name" value="AMP-dep_synth/lig_dom"/>
</dbReference>
<dbReference type="Pfam" id="PF23562">
    <property type="entry name" value="AMP-binding_C_3"/>
    <property type="match status" value="1"/>
</dbReference>
<reference evidence="8 9" key="1">
    <citation type="journal article" date="2015" name="Stand. Genomic Sci.">
        <title>Genomic Encyclopedia of Bacterial and Archaeal Type Strains, Phase III: the genomes of soil and plant-associated and newly described type strains.</title>
        <authorList>
            <person name="Whitman W.B."/>
            <person name="Woyke T."/>
            <person name="Klenk H.P."/>
            <person name="Zhou Y."/>
            <person name="Lilburn T.G."/>
            <person name="Beck B.J."/>
            <person name="De Vos P."/>
            <person name="Vandamme P."/>
            <person name="Eisen J.A."/>
            <person name="Garrity G."/>
            <person name="Hugenholtz P."/>
            <person name="Kyrpides N.C."/>
        </authorList>
    </citation>
    <scope>NUCLEOTIDE SEQUENCE [LARGE SCALE GENOMIC DNA]</scope>
    <source>
        <strain evidence="8 9">CECT 7306</strain>
    </source>
</reference>
<keyword evidence="3" id="KW-0276">Fatty acid metabolism</keyword>
<accession>A0A3N1HSM7</accession>
<evidence type="ECO:0000256" key="3">
    <source>
        <dbReference type="ARBA" id="ARBA00022832"/>
    </source>
</evidence>
<dbReference type="EMBL" id="RJKN01000001">
    <property type="protein sequence ID" value="ROP45538.1"/>
    <property type="molecule type" value="Genomic_DNA"/>
</dbReference>
<dbReference type="InParanoid" id="A0A3N1HSM7"/>
<evidence type="ECO:0000313" key="9">
    <source>
        <dbReference type="Proteomes" id="UP000276232"/>
    </source>
</evidence>